<dbReference type="Gramene" id="OMO97608">
    <property type="protein sequence ID" value="OMO97608"/>
    <property type="gene ID" value="CCACVL1_04503"/>
</dbReference>
<feature type="non-terminal residue" evidence="1">
    <location>
        <position position="28"/>
    </location>
</feature>
<dbReference type="AlphaFoldDB" id="A0A1R3JRX9"/>
<evidence type="ECO:0000313" key="1">
    <source>
        <dbReference type="EMBL" id="OMO97608.1"/>
    </source>
</evidence>
<organism evidence="1 2">
    <name type="scientific">Corchorus capsularis</name>
    <name type="common">Jute</name>
    <dbReference type="NCBI Taxonomy" id="210143"/>
    <lineage>
        <taxon>Eukaryota</taxon>
        <taxon>Viridiplantae</taxon>
        <taxon>Streptophyta</taxon>
        <taxon>Embryophyta</taxon>
        <taxon>Tracheophyta</taxon>
        <taxon>Spermatophyta</taxon>
        <taxon>Magnoliopsida</taxon>
        <taxon>eudicotyledons</taxon>
        <taxon>Gunneridae</taxon>
        <taxon>Pentapetalae</taxon>
        <taxon>rosids</taxon>
        <taxon>malvids</taxon>
        <taxon>Malvales</taxon>
        <taxon>Malvaceae</taxon>
        <taxon>Grewioideae</taxon>
        <taxon>Apeibeae</taxon>
        <taxon>Corchorus</taxon>
    </lineage>
</organism>
<protein>
    <submittedName>
        <fullName evidence="1">Uncharacterized protein</fullName>
    </submittedName>
</protein>
<sequence length="28" mass="3156">MAEGLSDLWNNFHLTEEKNLAVAVDPKL</sequence>
<reference evidence="1 2" key="1">
    <citation type="submission" date="2013-09" db="EMBL/GenBank/DDBJ databases">
        <title>Corchorus capsularis genome sequencing.</title>
        <authorList>
            <person name="Alam M."/>
            <person name="Haque M.S."/>
            <person name="Islam M.S."/>
            <person name="Emdad E.M."/>
            <person name="Islam M.M."/>
            <person name="Ahmed B."/>
            <person name="Halim A."/>
            <person name="Hossen Q.M.M."/>
            <person name="Hossain M.Z."/>
            <person name="Ahmed R."/>
            <person name="Khan M.M."/>
            <person name="Islam R."/>
            <person name="Rashid M.M."/>
            <person name="Khan S.A."/>
            <person name="Rahman M.S."/>
            <person name="Alam M."/>
        </authorList>
    </citation>
    <scope>NUCLEOTIDE SEQUENCE [LARGE SCALE GENOMIC DNA]</scope>
    <source>
        <strain evidence="2">cv. CVL-1</strain>
        <tissue evidence="1">Whole seedling</tissue>
    </source>
</reference>
<keyword evidence="2" id="KW-1185">Reference proteome</keyword>
<name>A0A1R3JRX9_COCAP</name>
<dbReference type="EMBL" id="AWWV01007202">
    <property type="protein sequence ID" value="OMO97608.1"/>
    <property type="molecule type" value="Genomic_DNA"/>
</dbReference>
<dbReference type="Proteomes" id="UP000188268">
    <property type="component" value="Unassembled WGS sequence"/>
</dbReference>
<accession>A0A1R3JRX9</accession>
<proteinExistence type="predicted"/>
<comment type="caution">
    <text evidence="1">The sequence shown here is derived from an EMBL/GenBank/DDBJ whole genome shotgun (WGS) entry which is preliminary data.</text>
</comment>
<gene>
    <name evidence="1" type="ORF">CCACVL1_04503</name>
</gene>
<evidence type="ECO:0000313" key="2">
    <source>
        <dbReference type="Proteomes" id="UP000188268"/>
    </source>
</evidence>